<dbReference type="GO" id="GO:0046872">
    <property type="term" value="F:metal ion binding"/>
    <property type="evidence" value="ECO:0007669"/>
    <property type="project" value="UniProtKB-KW"/>
</dbReference>
<keyword evidence="5" id="KW-0378">Hydrolase</keyword>
<keyword evidence="6" id="KW-0862">Zinc</keyword>
<dbReference type="GO" id="GO:0030313">
    <property type="term" value="C:cell envelope"/>
    <property type="evidence" value="ECO:0007669"/>
    <property type="project" value="UniProtKB-SubCell"/>
</dbReference>
<comment type="cofactor">
    <cofactor evidence="1">
        <name>Zn(2+)</name>
        <dbReference type="ChEBI" id="CHEBI:29105"/>
    </cofactor>
</comment>
<gene>
    <name evidence="11" type="ORF">IAC51_08045</name>
</gene>
<evidence type="ECO:0000256" key="2">
    <source>
        <dbReference type="ARBA" id="ARBA00004196"/>
    </source>
</evidence>
<feature type="domain" description="M23ase beta-sheet core" evidence="9">
    <location>
        <begin position="285"/>
        <end position="381"/>
    </location>
</feature>
<dbReference type="Gene3D" id="2.70.70.10">
    <property type="entry name" value="Glucose Permease (Domain IIA)"/>
    <property type="match status" value="1"/>
</dbReference>
<evidence type="ECO:0000259" key="9">
    <source>
        <dbReference type="Pfam" id="PF01551"/>
    </source>
</evidence>
<dbReference type="InterPro" id="IPR050570">
    <property type="entry name" value="Cell_wall_metabolism_enzyme"/>
</dbReference>
<dbReference type="CDD" id="cd12797">
    <property type="entry name" value="M23_peptidase"/>
    <property type="match status" value="1"/>
</dbReference>
<evidence type="ECO:0000256" key="1">
    <source>
        <dbReference type="ARBA" id="ARBA00001947"/>
    </source>
</evidence>
<dbReference type="Pfam" id="PF19425">
    <property type="entry name" value="Csd3_N2"/>
    <property type="match status" value="1"/>
</dbReference>
<dbReference type="PROSITE" id="PS51257">
    <property type="entry name" value="PROKAR_LIPOPROTEIN"/>
    <property type="match status" value="1"/>
</dbReference>
<dbReference type="SUPFAM" id="SSF51261">
    <property type="entry name" value="Duplicated hybrid motif"/>
    <property type="match status" value="1"/>
</dbReference>
<keyword evidence="8" id="KW-0732">Signal</keyword>
<evidence type="ECO:0000259" key="10">
    <source>
        <dbReference type="Pfam" id="PF19425"/>
    </source>
</evidence>
<reference evidence="11" key="2">
    <citation type="journal article" date="2021" name="PeerJ">
        <title>Extensive microbial diversity within the chicken gut microbiome revealed by metagenomics and culture.</title>
        <authorList>
            <person name="Gilroy R."/>
            <person name="Ravi A."/>
            <person name="Getino M."/>
            <person name="Pursley I."/>
            <person name="Horton D.L."/>
            <person name="Alikhan N.F."/>
            <person name="Baker D."/>
            <person name="Gharbi K."/>
            <person name="Hall N."/>
            <person name="Watson M."/>
            <person name="Adriaenssens E.M."/>
            <person name="Foster-Nyarko E."/>
            <person name="Jarju S."/>
            <person name="Secka A."/>
            <person name="Antonio M."/>
            <person name="Oren A."/>
            <person name="Chaudhuri R.R."/>
            <person name="La Ragione R."/>
            <person name="Hildebrand F."/>
            <person name="Pallen M.J."/>
        </authorList>
    </citation>
    <scope>NUCLEOTIDE SEQUENCE</scope>
    <source>
        <strain evidence="11">3924</strain>
    </source>
</reference>
<keyword evidence="4" id="KW-0479">Metal-binding</keyword>
<evidence type="ECO:0000256" key="5">
    <source>
        <dbReference type="ARBA" id="ARBA00022801"/>
    </source>
</evidence>
<evidence type="ECO:0000256" key="6">
    <source>
        <dbReference type="ARBA" id="ARBA00022833"/>
    </source>
</evidence>
<dbReference type="InterPro" id="IPR045834">
    <property type="entry name" value="Csd3_N2"/>
</dbReference>
<feature type="domain" description="Csd3-like second N-terminal" evidence="10">
    <location>
        <begin position="159"/>
        <end position="272"/>
    </location>
</feature>
<feature type="signal peptide" evidence="8">
    <location>
        <begin position="1"/>
        <end position="16"/>
    </location>
</feature>
<sequence>MKRGKGGLFFVIVAMAAPFLCGCGGKASGGEEDGKQPCETEAVDTVIVRREYGIAVDSFDMEEHRVKEGEAISTIFSRAGAPDDAINRLLTIPDSVFDVRRVRAGNKYTLFYTPDSVRQLTYVVYHRSLTDFVVFHLEDSLHVERFEKPVTRVERMSSVTINNSLWGDVNRAGLNVALALDLSDIYAWTIDFFGLQAGDSFTACYDEEYVDSVAVGIGRIYAARFTHNGKDCYAIYYGNDSVEGYWDLDGNNVKKAFLKAPLKFSRISSHFTYARRHPVYKTVRPHTGVDYAAPKGTPVMAIGDGTVTYRGYSGGGGNMVKIRHNSTYQSAYLHLSKFGKGVAVGERVMQGQVIGYVGSTGASTGPHLDFRVWKNGQPINPLTMEAPPTEPLPERYRAEFDSVKNVMLERIAAR</sequence>
<dbReference type="GO" id="GO:0006508">
    <property type="term" value="P:proteolysis"/>
    <property type="evidence" value="ECO:0007669"/>
    <property type="project" value="UniProtKB-KW"/>
</dbReference>
<dbReference type="InterPro" id="IPR011055">
    <property type="entry name" value="Dup_hybrid_motif"/>
</dbReference>
<dbReference type="InterPro" id="IPR016047">
    <property type="entry name" value="M23ase_b-sheet_dom"/>
</dbReference>
<dbReference type="AlphaFoldDB" id="A0A940DKQ2"/>
<keyword evidence="7" id="KW-0482">Metalloprotease</keyword>
<comment type="caution">
    <text evidence="11">The sequence shown here is derived from an EMBL/GenBank/DDBJ whole genome shotgun (WGS) entry which is preliminary data.</text>
</comment>
<accession>A0A940DKQ2</accession>
<dbReference type="Proteomes" id="UP000712007">
    <property type="component" value="Unassembled WGS sequence"/>
</dbReference>
<evidence type="ECO:0000256" key="3">
    <source>
        <dbReference type="ARBA" id="ARBA00022670"/>
    </source>
</evidence>
<dbReference type="Gene3D" id="3.10.450.350">
    <property type="match status" value="2"/>
</dbReference>
<proteinExistence type="predicted"/>
<evidence type="ECO:0000256" key="4">
    <source>
        <dbReference type="ARBA" id="ARBA00022723"/>
    </source>
</evidence>
<evidence type="ECO:0000313" key="11">
    <source>
        <dbReference type="EMBL" id="MBO8440583.1"/>
    </source>
</evidence>
<dbReference type="GO" id="GO:0004222">
    <property type="term" value="F:metalloendopeptidase activity"/>
    <property type="evidence" value="ECO:0007669"/>
    <property type="project" value="TreeGrafter"/>
</dbReference>
<feature type="chain" id="PRO_5037965341" evidence="8">
    <location>
        <begin position="17"/>
        <end position="414"/>
    </location>
</feature>
<protein>
    <submittedName>
        <fullName evidence="11">Peptidoglycan DD-metalloendopeptidase family protein</fullName>
    </submittedName>
</protein>
<comment type="subcellular location">
    <subcellularLocation>
        <location evidence="2">Cell envelope</location>
    </subcellularLocation>
</comment>
<keyword evidence="3" id="KW-0645">Protease</keyword>
<evidence type="ECO:0000256" key="7">
    <source>
        <dbReference type="ARBA" id="ARBA00023049"/>
    </source>
</evidence>
<name>A0A940DKQ2_9BACT</name>
<dbReference type="EMBL" id="JADIMV010000137">
    <property type="protein sequence ID" value="MBO8440583.1"/>
    <property type="molecule type" value="Genomic_DNA"/>
</dbReference>
<dbReference type="Pfam" id="PF01551">
    <property type="entry name" value="Peptidase_M23"/>
    <property type="match status" value="1"/>
</dbReference>
<dbReference type="PANTHER" id="PTHR21666">
    <property type="entry name" value="PEPTIDASE-RELATED"/>
    <property type="match status" value="1"/>
</dbReference>
<evidence type="ECO:0000256" key="8">
    <source>
        <dbReference type="SAM" id="SignalP"/>
    </source>
</evidence>
<dbReference type="PANTHER" id="PTHR21666:SF288">
    <property type="entry name" value="CELL DIVISION PROTEIN YTFB"/>
    <property type="match status" value="1"/>
</dbReference>
<reference evidence="11" key="1">
    <citation type="submission" date="2020-10" db="EMBL/GenBank/DDBJ databases">
        <authorList>
            <person name="Gilroy R."/>
        </authorList>
    </citation>
    <scope>NUCLEOTIDE SEQUENCE</scope>
    <source>
        <strain evidence="11">3924</strain>
    </source>
</reference>
<evidence type="ECO:0000313" key="12">
    <source>
        <dbReference type="Proteomes" id="UP000712007"/>
    </source>
</evidence>
<organism evidence="11 12">
    <name type="scientific">Candidatus Aphodosoma intestinipullorum</name>
    <dbReference type="NCBI Taxonomy" id="2840674"/>
    <lineage>
        <taxon>Bacteria</taxon>
        <taxon>Pseudomonadati</taxon>
        <taxon>Bacteroidota</taxon>
        <taxon>Bacteroidia</taxon>
        <taxon>Bacteroidales</taxon>
        <taxon>Candidatus Aphodosoma</taxon>
    </lineage>
</organism>